<sequence length="64" mass="7141">MVIRTTRAITFIALISVDGPKHSSLNFLYMVPLYPNRRARKRNESQNVSNPASAQMTCSGPVFS</sequence>
<protein>
    <submittedName>
        <fullName evidence="2">Bacteriophage Mu C operon 5' region involved in late gene transcription</fullName>
    </submittedName>
</protein>
<proteinExistence type="predicted"/>
<evidence type="ECO:0000313" key="2">
    <source>
        <dbReference type="EMBL" id="CAA68481.1"/>
    </source>
</evidence>
<feature type="region of interest" description="Disordered" evidence="1">
    <location>
        <begin position="41"/>
        <end position="64"/>
    </location>
</feature>
<name>Q38642_9CAUD</name>
<accession>Q38642</accession>
<feature type="compositionally biased region" description="Polar residues" evidence="1">
    <location>
        <begin position="45"/>
        <end position="58"/>
    </location>
</feature>
<dbReference type="EMBL" id="Y00419">
    <property type="protein sequence ID" value="CAA68481.1"/>
    <property type="molecule type" value="Genomic_DNA"/>
</dbReference>
<evidence type="ECO:0000256" key="1">
    <source>
        <dbReference type="SAM" id="MobiDB-lite"/>
    </source>
</evidence>
<reference evidence="2" key="1">
    <citation type="journal article" date="1987" name="Nucleic Acids Res.">
        <title>The nucleotide sequence of a cDNA clone encoding acyl carrier protein (ACP) from Brassica campestris seeds.</title>
        <authorList>
            <person name="Rose R.E."/>
            <person name="Dejesus C.E."/>
            <person name="Moylan S.L."/>
            <person name="Ridge N.P."/>
            <person name="Scherer D.E."/>
            <person name="Knauf V.C."/>
        </authorList>
    </citation>
    <scope>NUCLEOTIDE SEQUENCE</scope>
</reference>
<reference evidence="2" key="2">
    <citation type="submission" date="1987-09" db="EMBL/GenBank/DDBJ databases">
        <authorList>
            <person name="Stoddard S.F."/>
            <person name="Howe M.M."/>
        </authorList>
    </citation>
    <scope>NUCLEOTIDE SEQUENCE</scope>
</reference>
<organism evidence="2">
    <name type="scientific">Muvirus mu</name>
    <dbReference type="NCBI Taxonomy" id="10677"/>
    <lineage>
        <taxon>Viruses</taxon>
        <taxon>Duplodnaviria</taxon>
        <taxon>Heunggongvirae</taxon>
        <taxon>Uroviricota</taxon>
        <taxon>Caudoviricetes</taxon>
        <taxon>Muvirus</taxon>
    </lineage>
</organism>